<dbReference type="GO" id="GO:0043565">
    <property type="term" value="F:sequence-specific DNA binding"/>
    <property type="evidence" value="ECO:0007669"/>
    <property type="project" value="InterPro"/>
</dbReference>
<reference evidence="5 6" key="1">
    <citation type="submission" date="2018-06" db="EMBL/GenBank/DDBJ databases">
        <title>Genomic Encyclopedia of Type Strains, Phase IV (KMG-IV): sequencing the most valuable type-strain genomes for metagenomic binning, comparative biology and taxonomic classification.</title>
        <authorList>
            <person name="Goeker M."/>
        </authorList>
    </citation>
    <scope>NUCLEOTIDE SEQUENCE [LARGE SCALE GENOMIC DNA]</scope>
    <source>
        <strain evidence="5 6">DSM 26720</strain>
    </source>
</reference>
<keyword evidence="3" id="KW-0804">Transcription</keyword>
<dbReference type="InterPro" id="IPR009057">
    <property type="entry name" value="Homeodomain-like_sf"/>
</dbReference>
<dbReference type="PANTHER" id="PTHR46796:SF6">
    <property type="entry name" value="ARAC SUBFAMILY"/>
    <property type="match status" value="1"/>
</dbReference>
<dbReference type="InterPro" id="IPR050204">
    <property type="entry name" value="AraC_XylS_family_regulators"/>
</dbReference>
<evidence type="ECO:0000259" key="4">
    <source>
        <dbReference type="PROSITE" id="PS01124"/>
    </source>
</evidence>
<organism evidence="5 6">
    <name type="scientific">Falsochrobactrum ovis</name>
    <dbReference type="NCBI Taxonomy" id="1293442"/>
    <lineage>
        <taxon>Bacteria</taxon>
        <taxon>Pseudomonadati</taxon>
        <taxon>Pseudomonadota</taxon>
        <taxon>Alphaproteobacteria</taxon>
        <taxon>Hyphomicrobiales</taxon>
        <taxon>Brucellaceae</taxon>
        <taxon>Falsochrobactrum</taxon>
    </lineage>
</organism>
<dbReference type="AlphaFoldDB" id="A0A364JRC7"/>
<dbReference type="SUPFAM" id="SSF46689">
    <property type="entry name" value="Homeodomain-like"/>
    <property type="match status" value="2"/>
</dbReference>
<evidence type="ECO:0000256" key="3">
    <source>
        <dbReference type="ARBA" id="ARBA00023163"/>
    </source>
</evidence>
<dbReference type="EMBL" id="QLMK01000038">
    <property type="protein sequence ID" value="RAK24596.1"/>
    <property type="molecule type" value="Genomic_DNA"/>
</dbReference>
<evidence type="ECO:0000256" key="2">
    <source>
        <dbReference type="ARBA" id="ARBA00023125"/>
    </source>
</evidence>
<keyword evidence="6" id="KW-1185">Reference proteome</keyword>
<keyword evidence="2" id="KW-0238">DNA-binding</keyword>
<dbReference type="SMART" id="SM00342">
    <property type="entry name" value="HTH_ARAC"/>
    <property type="match status" value="1"/>
</dbReference>
<dbReference type="Pfam" id="PF12833">
    <property type="entry name" value="HTH_18"/>
    <property type="match status" value="1"/>
</dbReference>
<dbReference type="GO" id="GO:0003700">
    <property type="term" value="F:DNA-binding transcription factor activity"/>
    <property type="evidence" value="ECO:0007669"/>
    <property type="project" value="InterPro"/>
</dbReference>
<name>A0A364JRC7_9HYPH</name>
<gene>
    <name evidence="5" type="ORF">C7374_1382</name>
</gene>
<sequence>MWGYMSWLQTLPSWGEVHEVEDGGIMRALTGANQIRFTTPEPFALILTTPQPRREVAVGTNRTTVFDAPAGGIELIPASTDMFARWHAQKECMLTTITPCRLKQLAGLEFGCDDIDLIPTQPGTTDPVSSAIAKLMHQEFIRPEGPSANAMEPLNVLFWLQMLRARSSITVQQRSMRHQGGLPPLVVRRIEEFIDTNISSSLAIDTLAVIAGCSPSHLVRTFRKTKGIPPHQFILQRRLAHARQMIKDNQLELRTIAALCGFASQSHMTSLMRKYWGVTPKQLRP</sequence>
<dbReference type="PROSITE" id="PS01124">
    <property type="entry name" value="HTH_ARAC_FAMILY_2"/>
    <property type="match status" value="1"/>
</dbReference>
<evidence type="ECO:0000313" key="6">
    <source>
        <dbReference type="Proteomes" id="UP000249453"/>
    </source>
</evidence>
<proteinExistence type="predicted"/>
<protein>
    <submittedName>
        <fullName evidence="5">AraC family transcriptional regulator</fullName>
    </submittedName>
</protein>
<dbReference type="PANTHER" id="PTHR46796">
    <property type="entry name" value="HTH-TYPE TRANSCRIPTIONAL ACTIVATOR RHAS-RELATED"/>
    <property type="match status" value="1"/>
</dbReference>
<accession>A0A364JRC7</accession>
<evidence type="ECO:0000313" key="5">
    <source>
        <dbReference type="EMBL" id="RAK24596.1"/>
    </source>
</evidence>
<evidence type="ECO:0000256" key="1">
    <source>
        <dbReference type="ARBA" id="ARBA00023015"/>
    </source>
</evidence>
<dbReference type="Gene3D" id="1.10.10.60">
    <property type="entry name" value="Homeodomain-like"/>
    <property type="match status" value="1"/>
</dbReference>
<dbReference type="InterPro" id="IPR018060">
    <property type="entry name" value="HTH_AraC"/>
</dbReference>
<keyword evidence="1" id="KW-0805">Transcription regulation</keyword>
<dbReference type="Proteomes" id="UP000249453">
    <property type="component" value="Unassembled WGS sequence"/>
</dbReference>
<comment type="caution">
    <text evidence="5">The sequence shown here is derived from an EMBL/GenBank/DDBJ whole genome shotgun (WGS) entry which is preliminary data.</text>
</comment>
<feature type="domain" description="HTH araC/xylS-type" evidence="4">
    <location>
        <begin position="188"/>
        <end position="285"/>
    </location>
</feature>